<dbReference type="AlphaFoldDB" id="A0A3N0XU87"/>
<proteinExistence type="predicted"/>
<comment type="caution">
    <text evidence="2">The sequence shown here is derived from an EMBL/GenBank/DDBJ whole genome shotgun (WGS) entry which is preliminary data.</text>
</comment>
<evidence type="ECO:0000313" key="2">
    <source>
        <dbReference type="EMBL" id="ROJ57627.1"/>
    </source>
</evidence>
<sequence>MLRHGCGMCRAPLHADDGHRACEEKNSMAEDLSAQMRVSSRRLRSRVPHSLHRERFPPSVSPARTSEPLPSRAIHRGGSDDEPLDDSMSLAASDAEDWSGSPHDPAPLPSLEPIDTRASIVSELICVLSKAVE</sequence>
<name>A0A3N0XU87_ANAGA</name>
<protein>
    <submittedName>
        <fullName evidence="2">Uncharacterized protein</fullName>
    </submittedName>
</protein>
<dbReference type="EMBL" id="RJVU01060056">
    <property type="protein sequence ID" value="ROJ57627.1"/>
    <property type="molecule type" value="Genomic_DNA"/>
</dbReference>
<evidence type="ECO:0000256" key="1">
    <source>
        <dbReference type="SAM" id="MobiDB-lite"/>
    </source>
</evidence>
<reference evidence="2 3" key="1">
    <citation type="submission" date="2018-10" db="EMBL/GenBank/DDBJ databases">
        <title>Genome assembly for a Yunnan-Guizhou Plateau 3E fish, Anabarilius grahami (Regan), and its evolutionary and genetic applications.</title>
        <authorList>
            <person name="Jiang W."/>
        </authorList>
    </citation>
    <scope>NUCLEOTIDE SEQUENCE [LARGE SCALE GENOMIC DNA]</scope>
    <source>
        <strain evidence="2">AG-KIZ</strain>
        <tissue evidence="2">Muscle</tissue>
    </source>
</reference>
<accession>A0A3N0XU87</accession>
<evidence type="ECO:0000313" key="3">
    <source>
        <dbReference type="Proteomes" id="UP000281406"/>
    </source>
</evidence>
<keyword evidence="3" id="KW-1185">Reference proteome</keyword>
<feature type="compositionally biased region" description="Basic residues" evidence="1">
    <location>
        <begin position="39"/>
        <end position="50"/>
    </location>
</feature>
<dbReference type="Proteomes" id="UP000281406">
    <property type="component" value="Unassembled WGS sequence"/>
</dbReference>
<gene>
    <name evidence="2" type="ORF">DPX16_23826</name>
</gene>
<organism evidence="2 3">
    <name type="scientific">Anabarilius grahami</name>
    <name type="common">Kanglang fish</name>
    <name type="synonym">Barilius grahami</name>
    <dbReference type="NCBI Taxonomy" id="495550"/>
    <lineage>
        <taxon>Eukaryota</taxon>
        <taxon>Metazoa</taxon>
        <taxon>Chordata</taxon>
        <taxon>Craniata</taxon>
        <taxon>Vertebrata</taxon>
        <taxon>Euteleostomi</taxon>
        <taxon>Actinopterygii</taxon>
        <taxon>Neopterygii</taxon>
        <taxon>Teleostei</taxon>
        <taxon>Ostariophysi</taxon>
        <taxon>Cypriniformes</taxon>
        <taxon>Xenocyprididae</taxon>
        <taxon>Xenocypridinae</taxon>
        <taxon>Xenocypridinae incertae sedis</taxon>
        <taxon>Anabarilius</taxon>
    </lineage>
</organism>
<feature type="region of interest" description="Disordered" evidence="1">
    <location>
        <begin position="30"/>
        <end position="114"/>
    </location>
</feature>